<organism evidence="3 4">
    <name type="scientific">Psilocybe cf. subviscida</name>
    <dbReference type="NCBI Taxonomy" id="2480587"/>
    <lineage>
        <taxon>Eukaryota</taxon>
        <taxon>Fungi</taxon>
        <taxon>Dikarya</taxon>
        <taxon>Basidiomycota</taxon>
        <taxon>Agaricomycotina</taxon>
        <taxon>Agaricomycetes</taxon>
        <taxon>Agaricomycetidae</taxon>
        <taxon>Agaricales</taxon>
        <taxon>Agaricineae</taxon>
        <taxon>Strophariaceae</taxon>
        <taxon>Psilocybe</taxon>
    </lineage>
</organism>
<feature type="compositionally biased region" description="Low complexity" evidence="1">
    <location>
        <begin position="1"/>
        <end position="19"/>
    </location>
</feature>
<evidence type="ECO:0000259" key="2">
    <source>
        <dbReference type="Pfam" id="PF09791"/>
    </source>
</evidence>
<feature type="region of interest" description="Disordered" evidence="1">
    <location>
        <begin position="1"/>
        <end position="76"/>
    </location>
</feature>
<dbReference type="PANTHER" id="PTHR21193:SF3">
    <property type="entry name" value="OXIDOREDUCTASE-LIKE DOMAIN-CONTAINING PROTEIN 1"/>
    <property type="match status" value="1"/>
</dbReference>
<dbReference type="PANTHER" id="PTHR21193">
    <property type="entry name" value="OXIDOREDUCTASE-LIKE DOMAIN-CONTAINING PROTEIN 1"/>
    <property type="match status" value="1"/>
</dbReference>
<proteinExistence type="predicted"/>
<feature type="compositionally biased region" description="Polar residues" evidence="1">
    <location>
        <begin position="304"/>
        <end position="315"/>
    </location>
</feature>
<evidence type="ECO:0000313" key="4">
    <source>
        <dbReference type="Proteomes" id="UP000567179"/>
    </source>
</evidence>
<feature type="compositionally biased region" description="Polar residues" evidence="1">
    <location>
        <begin position="210"/>
        <end position="231"/>
    </location>
</feature>
<evidence type="ECO:0000313" key="3">
    <source>
        <dbReference type="EMBL" id="KAF5318741.1"/>
    </source>
</evidence>
<dbReference type="GO" id="GO:0005739">
    <property type="term" value="C:mitochondrion"/>
    <property type="evidence" value="ECO:0007669"/>
    <property type="project" value="TreeGrafter"/>
</dbReference>
<keyword evidence="4" id="KW-1185">Reference proteome</keyword>
<feature type="compositionally biased region" description="Gly residues" evidence="1">
    <location>
        <begin position="54"/>
        <end position="65"/>
    </location>
</feature>
<dbReference type="EMBL" id="JAACJJ010000030">
    <property type="protein sequence ID" value="KAF5318741.1"/>
    <property type="molecule type" value="Genomic_DNA"/>
</dbReference>
<dbReference type="InterPro" id="IPR019180">
    <property type="entry name" value="Oxidoreductase-like_N"/>
</dbReference>
<gene>
    <name evidence="3" type="ORF">D9619_010648</name>
</gene>
<sequence>MRIPTSRSASTSASTTKSSDYTRSTVKLAQQWHGKQNGSGSGTSSEGDSDRESGGGNAIGKGTGTGRRPSRGGQNLSARYTRLENAVRGKQARAEAQAMTVCGEAATVAAAAGGTGMDAATGRAQDVASEVPLRKRKAVEMFRGLVVPEEPKPPADDECCMSGCAVCVYDLHEEELEAYESALSTLRASLVELGVPQVEWPARVRPASAPGSSSTSMATAQANASAPTQSQEKSRKGAVLSAFEEMERKLAEKHRAEGQAKAEVGVDVGSETGTMSGVNREQKQGVQPQAVAPTSPASRELDGSVNSITNDTRNNAAPHWRKRQQLAAQSQKAERRRTFWTELYEGVRWVLFSKR</sequence>
<comment type="caution">
    <text evidence="3">The sequence shown here is derived from an EMBL/GenBank/DDBJ whole genome shotgun (WGS) entry which is preliminary data.</text>
</comment>
<feature type="compositionally biased region" description="Basic and acidic residues" evidence="1">
    <location>
        <begin position="245"/>
        <end position="260"/>
    </location>
</feature>
<dbReference type="Pfam" id="PF09791">
    <property type="entry name" value="Oxidored-like"/>
    <property type="match status" value="1"/>
</dbReference>
<dbReference type="InterPro" id="IPR039251">
    <property type="entry name" value="OXLD1"/>
</dbReference>
<feature type="compositionally biased region" description="Polar residues" evidence="1">
    <location>
        <begin position="271"/>
        <end position="287"/>
    </location>
</feature>
<accession>A0A8H5B8R9</accession>
<feature type="domain" description="Oxidoreductase-like" evidence="2">
    <location>
        <begin position="141"/>
        <end position="186"/>
    </location>
</feature>
<protein>
    <recommendedName>
        <fullName evidence="2">Oxidoreductase-like domain-containing protein</fullName>
    </recommendedName>
</protein>
<reference evidence="3 4" key="1">
    <citation type="journal article" date="2020" name="ISME J.">
        <title>Uncovering the hidden diversity of litter-decomposition mechanisms in mushroom-forming fungi.</title>
        <authorList>
            <person name="Floudas D."/>
            <person name="Bentzer J."/>
            <person name="Ahren D."/>
            <person name="Johansson T."/>
            <person name="Persson P."/>
            <person name="Tunlid A."/>
        </authorList>
    </citation>
    <scope>NUCLEOTIDE SEQUENCE [LARGE SCALE GENOMIC DNA]</scope>
    <source>
        <strain evidence="3 4">CBS 101986</strain>
    </source>
</reference>
<name>A0A8H5B8R9_9AGAR</name>
<feature type="compositionally biased region" description="Polar residues" evidence="1">
    <location>
        <begin position="21"/>
        <end position="36"/>
    </location>
</feature>
<dbReference type="AlphaFoldDB" id="A0A8H5B8R9"/>
<dbReference type="OrthoDB" id="10064411at2759"/>
<evidence type="ECO:0000256" key="1">
    <source>
        <dbReference type="SAM" id="MobiDB-lite"/>
    </source>
</evidence>
<dbReference type="Proteomes" id="UP000567179">
    <property type="component" value="Unassembled WGS sequence"/>
</dbReference>
<feature type="region of interest" description="Disordered" evidence="1">
    <location>
        <begin position="204"/>
        <end position="332"/>
    </location>
</feature>